<dbReference type="GO" id="GO:0042129">
    <property type="term" value="P:regulation of T cell proliferation"/>
    <property type="evidence" value="ECO:0007669"/>
    <property type="project" value="InterPro"/>
</dbReference>
<proteinExistence type="predicted"/>
<comment type="subcellular location">
    <subcellularLocation>
        <location evidence="1">Membrane</location>
        <topology evidence="1">Single-pass type I membrane protein</topology>
    </subcellularLocation>
</comment>
<evidence type="ECO:0000256" key="3">
    <source>
        <dbReference type="ARBA" id="ARBA00022729"/>
    </source>
</evidence>
<feature type="chain" id="PRO_5039389412" description="Ig-like domain-containing protein" evidence="10">
    <location>
        <begin position="19"/>
        <end position="211"/>
    </location>
</feature>
<dbReference type="Proteomes" id="UP001046870">
    <property type="component" value="Chromosome 12"/>
</dbReference>
<keyword evidence="4 9" id="KW-1133">Transmembrane helix</keyword>
<evidence type="ECO:0000256" key="10">
    <source>
        <dbReference type="SAM" id="SignalP"/>
    </source>
</evidence>
<keyword evidence="6" id="KW-1015">Disulfide bond</keyword>
<keyword evidence="5 9" id="KW-0472">Membrane</keyword>
<dbReference type="PANTHER" id="PTHR11494:SF8">
    <property type="entry name" value="CYTOTOXIC T-LYMPHOCYTE PROTEIN 4"/>
    <property type="match status" value="1"/>
</dbReference>
<dbReference type="InterPro" id="IPR013783">
    <property type="entry name" value="Ig-like_fold"/>
</dbReference>
<evidence type="ECO:0000259" key="11">
    <source>
        <dbReference type="PROSITE" id="PS50835"/>
    </source>
</evidence>
<dbReference type="AlphaFoldDB" id="A0A9D3T2E9"/>
<keyword evidence="2 9" id="KW-0812">Transmembrane</keyword>
<evidence type="ECO:0000256" key="2">
    <source>
        <dbReference type="ARBA" id="ARBA00022692"/>
    </source>
</evidence>
<feature type="domain" description="Ig-like" evidence="11">
    <location>
        <begin position="14"/>
        <end position="115"/>
    </location>
</feature>
<dbReference type="PANTHER" id="PTHR11494">
    <property type="entry name" value="CYTOTOXIC T-LYMPHOCYTE PROTEIN"/>
    <property type="match status" value="1"/>
</dbReference>
<name>A0A9D3T2E9_MEGAT</name>
<dbReference type="Gene3D" id="2.60.40.10">
    <property type="entry name" value="Immunoglobulins"/>
    <property type="match status" value="1"/>
</dbReference>
<dbReference type="GO" id="GO:0050852">
    <property type="term" value="P:T cell receptor signaling pathway"/>
    <property type="evidence" value="ECO:0007669"/>
    <property type="project" value="TreeGrafter"/>
</dbReference>
<evidence type="ECO:0000256" key="8">
    <source>
        <dbReference type="ARBA" id="ARBA00023319"/>
    </source>
</evidence>
<evidence type="ECO:0000313" key="13">
    <source>
        <dbReference type="Proteomes" id="UP001046870"/>
    </source>
</evidence>
<keyword evidence="13" id="KW-1185">Reference proteome</keyword>
<evidence type="ECO:0000256" key="4">
    <source>
        <dbReference type="ARBA" id="ARBA00022989"/>
    </source>
</evidence>
<dbReference type="InterPro" id="IPR040216">
    <property type="entry name" value="CTLA4/CD28"/>
</dbReference>
<keyword evidence="8" id="KW-0393">Immunoglobulin domain</keyword>
<feature type="signal peptide" evidence="10">
    <location>
        <begin position="1"/>
        <end position="18"/>
    </location>
</feature>
<dbReference type="SMART" id="SM00409">
    <property type="entry name" value="IG"/>
    <property type="match status" value="1"/>
</dbReference>
<gene>
    <name evidence="12" type="ORF">MATL_G00152520</name>
</gene>
<evidence type="ECO:0000256" key="5">
    <source>
        <dbReference type="ARBA" id="ARBA00023136"/>
    </source>
</evidence>
<dbReference type="OrthoDB" id="9908091at2759"/>
<reference evidence="12" key="1">
    <citation type="submission" date="2021-01" db="EMBL/GenBank/DDBJ databases">
        <authorList>
            <person name="Zahm M."/>
            <person name="Roques C."/>
            <person name="Cabau C."/>
            <person name="Klopp C."/>
            <person name="Donnadieu C."/>
            <person name="Jouanno E."/>
            <person name="Lampietro C."/>
            <person name="Louis A."/>
            <person name="Herpin A."/>
            <person name="Echchiki A."/>
            <person name="Berthelot C."/>
            <person name="Parey E."/>
            <person name="Roest-Crollius H."/>
            <person name="Braasch I."/>
            <person name="Postlethwait J."/>
            <person name="Bobe J."/>
            <person name="Montfort J."/>
            <person name="Bouchez O."/>
            <person name="Begum T."/>
            <person name="Mejri S."/>
            <person name="Adams A."/>
            <person name="Chen W.-J."/>
            <person name="Guiguen Y."/>
        </authorList>
    </citation>
    <scope>NUCLEOTIDE SEQUENCE</scope>
    <source>
        <strain evidence="12">YG-15Mar2019-1</strain>
        <tissue evidence="12">Brain</tissue>
    </source>
</reference>
<sequence>MIAKLITLISLCAPAVGALVMERPYRLVASGGEVRLRCPYLGRGTPDEVRISLHRGADGTDSAQAVCTSTFNRTQSLLQTEGAVQCRGHMGPDGVELTVSGLRGSDTDLYRCMVEILYPPPYLVSSGKGILFYVPEEPDCPSPAAQAQSNPESSFIIVPTAVLACFFILIVVIITVTYKLFRLRSRKREYPGLDPVISKRVDCRFGYENFL</sequence>
<dbReference type="GO" id="GO:0009897">
    <property type="term" value="C:external side of plasma membrane"/>
    <property type="evidence" value="ECO:0007669"/>
    <property type="project" value="TreeGrafter"/>
</dbReference>
<evidence type="ECO:0000256" key="6">
    <source>
        <dbReference type="ARBA" id="ARBA00023157"/>
    </source>
</evidence>
<evidence type="ECO:0000256" key="9">
    <source>
        <dbReference type="SAM" id="Phobius"/>
    </source>
</evidence>
<protein>
    <recommendedName>
        <fullName evidence="11">Ig-like domain-containing protein</fullName>
    </recommendedName>
</protein>
<comment type="caution">
    <text evidence="12">The sequence shown here is derived from an EMBL/GenBank/DDBJ whole genome shotgun (WGS) entry which is preliminary data.</text>
</comment>
<evidence type="ECO:0000313" key="12">
    <source>
        <dbReference type="EMBL" id="KAG7467357.1"/>
    </source>
</evidence>
<dbReference type="EMBL" id="JAFDVH010000012">
    <property type="protein sequence ID" value="KAG7467357.1"/>
    <property type="molecule type" value="Genomic_DNA"/>
</dbReference>
<dbReference type="PROSITE" id="PS50835">
    <property type="entry name" value="IG_LIKE"/>
    <property type="match status" value="1"/>
</dbReference>
<dbReference type="InterPro" id="IPR036179">
    <property type="entry name" value="Ig-like_dom_sf"/>
</dbReference>
<dbReference type="Pfam" id="PF07686">
    <property type="entry name" value="V-set"/>
    <property type="match status" value="1"/>
</dbReference>
<keyword evidence="7" id="KW-0325">Glycoprotein</keyword>
<dbReference type="InterPro" id="IPR013106">
    <property type="entry name" value="Ig_V-set"/>
</dbReference>
<organism evidence="12 13">
    <name type="scientific">Megalops atlanticus</name>
    <name type="common">Tarpon</name>
    <name type="synonym">Clupea gigantea</name>
    <dbReference type="NCBI Taxonomy" id="7932"/>
    <lineage>
        <taxon>Eukaryota</taxon>
        <taxon>Metazoa</taxon>
        <taxon>Chordata</taxon>
        <taxon>Craniata</taxon>
        <taxon>Vertebrata</taxon>
        <taxon>Euteleostomi</taxon>
        <taxon>Actinopterygii</taxon>
        <taxon>Neopterygii</taxon>
        <taxon>Teleostei</taxon>
        <taxon>Elopiformes</taxon>
        <taxon>Megalopidae</taxon>
        <taxon>Megalops</taxon>
    </lineage>
</organism>
<accession>A0A9D3T2E9</accession>
<feature type="transmembrane region" description="Helical" evidence="9">
    <location>
        <begin position="155"/>
        <end position="178"/>
    </location>
</feature>
<dbReference type="SUPFAM" id="SSF48726">
    <property type="entry name" value="Immunoglobulin"/>
    <property type="match status" value="1"/>
</dbReference>
<dbReference type="InterPro" id="IPR007110">
    <property type="entry name" value="Ig-like_dom"/>
</dbReference>
<evidence type="ECO:0000256" key="1">
    <source>
        <dbReference type="ARBA" id="ARBA00004479"/>
    </source>
</evidence>
<keyword evidence="3 10" id="KW-0732">Signal</keyword>
<evidence type="ECO:0000256" key="7">
    <source>
        <dbReference type="ARBA" id="ARBA00023180"/>
    </source>
</evidence>
<dbReference type="InterPro" id="IPR003599">
    <property type="entry name" value="Ig_sub"/>
</dbReference>